<accession>A0A100W8J5</accession>
<dbReference type="STRING" id="228230.RMCC_0574"/>
<dbReference type="EMBL" id="BCSY01000020">
    <property type="protein sequence ID" value="GAS93608.1"/>
    <property type="molecule type" value="Genomic_DNA"/>
</dbReference>
<keyword evidence="2" id="KW-1185">Reference proteome</keyword>
<comment type="caution">
    <text evidence="1">The sequence shown here is derived from an EMBL/GenBank/DDBJ whole genome shotgun (WGS) entry which is preliminary data.</text>
</comment>
<reference evidence="2" key="2">
    <citation type="submission" date="2016-02" db="EMBL/GenBank/DDBJ databases">
        <title>Draft genome sequence of five rapidly growing Mycobacterium species.</title>
        <authorList>
            <person name="Katahira K."/>
            <person name="Gotou Y."/>
            <person name="Iida K."/>
            <person name="Ogura Y."/>
            <person name="Hayashi T."/>
        </authorList>
    </citation>
    <scope>NUCLEOTIDE SEQUENCE [LARGE SCALE GENOMIC DNA]</scope>
    <source>
        <strain evidence="2">JCM15298</strain>
    </source>
</reference>
<gene>
    <name evidence="1" type="ORF">RMCC_0574</name>
</gene>
<dbReference type="AlphaFoldDB" id="A0A100W8J5"/>
<evidence type="ECO:0000313" key="1">
    <source>
        <dbReference type="EMBL" id="GAS93608.1"/>
    </source>
</evidence>
<dbReference type="OrthoDB" id="4736258at2"/>
<dbReference type="Proteomes" id="UP000069443">
    <property type="component" value="Unassembled WGS sequence"/>
</dbReference>
<sequence>MKTFICLGRRKGTTPATRYILTDRLHRERCVCVSADQLDTTVANWLAQLGVHSSIASDFARTVCEGNWAAAHALADALSIDVAVAA</sequence>
<protein>
    <submittedName>
        <fullName evidence="1">Uncharacterized protein</fullName>
    </submittedName>
</protein>
<evidence type="ECO:0000313" key="2">
    <source>
        <dbReference type="Proteomes" id="UP000069443"/>
    </source>
</evidence>
<name>A0A100W8J5_MYCCR</name>
<organism evidence="1 2">
    <name type="scientific">Mycolicibacterium canariasense</name>
    <name type="common">Mycobacterium canariasense</name>
    <dbReference type="NCBI Taxonomy" id="228230"/>
    <lineage>
        <taxon>Bacteria</taxon>
        <taxon>Bacillati</taxon>
        <taxon>Actinomycetota</taxon>
        <taxon>Actinomycetes</taxon>
        <taxon>Mycobacteriales</taxon>
        <taxon>Mycobacteriaceae</taxon>
        <taxon>Mycolicibacterium</taxon>
    </lineage>
</organism>
<proteinExistence type="predicted"/>
<reference evidence="2" key="1">
    <citation type="journal article" date="2016" name="Genome Announc.">
        <title>Draft Genome Sequences of Five Rapidly Growing Mycobacterium Species, M. thermoresistibile, M. fortuitum subsp. acetamidolyticum, M. canariasense, M. brisbanense, and M. novocastrense.</title>
        <authorList>
            <person name="Katahira K."/>
            <person name="Ogura Y."/>
            <person name="Gotoh Y."/>
            <person name="Hayashi T."/>
        </authorList>
    </citation>
    <scope>NUCLEOTIDE SEQUENCE [LARGE SCALE GENOMIC DNA]</scope>
    <source>
        <strain evidence="2">JCM15298</strain>
    </source>
</reference>
<dbReference type="RefSeq" id="WP_062654996.1">
    <property type="nucleotide sequence ID" value="NZ_BCSY01000020.1"/>
</dbReference>